<dbReference type="InterPro" id="IPR012348">
    <property type="entry name" value="RNR-like"/>
</dbReference>
<dbReference type="EMBL" id="JBHSGD010000005">
    <property type="protein sequence ID" value="MFC4652482.1"/>
    <property type="molecule type" value="Genomic_DNA"/>
</dbReference>
<name>A0ABV9JDF3_9LACT</name>
<dbReference type="NCBIfam" id="TIGR04171">
    <property type="entry name" value="RNR_1b_NrdF"/>
    <property type="match status" value="1"/>
</dbReference>
<keyword evidence="10" id="KW-1185">Reference proteome</keyword>
<dbReference type="Gene3D" id="1.10.620.20">
    <property type="entry name" value="Ribonucleotide Reductase, subunit A"/>
    <property type="match status" value="1"/>
</dbReference>
<dbReference type="PIRSF" id="PIRSF000355">
    <property type="entry name" value="NrdB"/>
    <property type="match status" value="1"/>
</dbReference>
<dbReference type="InterPro" id="IPR009078">
    <property type="entry name" value="Ferritin-like_SF"/>
</dbReference>
<dbReference type="Pfam" id="PF00268">
    <property type="entry name" value="Ribonuc_red_sm"/>
    <property type="match status" value="1"/>
</dbReference>
<comment type="similarity">
    <text evidence="1 8">Belongs to the ribonucleoside diphosphate reductase small chain family.</text>
</comment>
<evidence type="ECO:0000313" key="10">
    <source>
        <dbReference type="Proteomes" id="UP001595987"/>
    </source>
</evidence>
<dbReference type="GO" id="GO:0004748">
    <property type="term" value="F:ribonucleoside-diphosphate reductase activity, thioredoxin disulfide as acceptor"/>
    <property type="evidence" value="ECO:0007669"/>
    <property type="project" value="UniProtKB-EC"/>
</dbReference>
<keyword evidence="3 8" id="KW-0479">Metal-binding</keyword>
<dbReference type="Proteomes" id="UP001595987">
    <property type="component" value="Unassembled WGS sequence"/>
</dbReference>
<accession>A0ABV9JDF3</accession>
<evidence type="ECO:0000256" key="4">
    <source>
        <dbReference type="ARBA" id="ARBA00023002"/>
    </source>
</evidence>
<organism evidence="9 10">
    <name type="scientific">Lactococcus nasutitermitis</name>
    <dbReference type="NCBI Taxonomy" id="1652957"/>
    <lineage>
        <taxon>Bacteria</taxon>
        <taxon>Bacillati</taxon>
        <taxon>Bacillota</taxon>
        <taxon>Bacilli</taxon>
        <taxon>Lactobacillales</taxon>
        <taxon>Streptococcaceae</taxon>
        <taxon>Lactococcus</taxon>
    </lineage>
</organism>
<dbReference type="InterPro" id="IPR000358">
    <property type="entry name" value="RNR_small_fam"/>
</dbReference>
<dbReference type="InterPro" id="IPR033909">
    <property type="entry name" value="RNR_small"/>
</dbReference>
<dbReference type="SUPFAM" id="SSF47240">
    <property type="entry name" value="Ferritin-like"/>
    <property type="match status" value="1"/>
</dbReference>
<proteinExistence type="inferred from homology"/>
<gene>
    <name evidence="9" type="primary">nrdF</name>
    <name evidence="9" type="ORF">ACFO26_06125</name>
</gene>
<evidence type="ECO:0000256" key="3">
    <source>
        <dbReference type="ARBA" id="ARBA00022723"/>
    </source>
</evidence>
<comment type="caution">
    <text evidence="9">The sequence shown here is derived from an EMBL/GenBank/DDBJ whole genome shotgun (WGS) entry which is preliminary data.</text>
</comment>
<evidence type="ECO:0000256" key="1">
    <source>
        <dbReference type="ARBA" id="ARBA00009303"/>
    </source>
</evidence>
<protein>
    <recommendedName>
        <fullName evidence="8">Ribonucleoside-diphosphate reductase subunit beta</fullName>
        <ecNumber evidence="8">1.17.4.1</ecNumber>
    </recommendedName>
</protein>
<sequence>MSEQEKLIVPTYYHAINWNNVEDAIDKYTWEKLTSQFWLDTRVPVSNDLDDWREKLSPLERDTYSKVFAGLTLLDTLQSQDGNLSMIEDSRTPQERACFNNIIFMEAVHAKSYSTVFSTLLSKSEIDTLFDWVDTNVYMQKKAEIVNHYYQNGTALQKKVASVFLETFLFYSGFYTPLWYLGNNRMINAAEIIKLILRDESVHGTYIGYKFQLGFNELSEKEQEDFRNWMYDLLYQLYDNEEKYVELLYDEVGWTEEVKTFLRYNANKALMNLGQDPLFPDTAADVNPVVMNGISTSSSNHDFFSQVGNSYLLGEVEVMSDDDYDI</sequence>
<dbReference type="EC" id="1.17.4.1" evidence="8"/>
<keyword evidence="5 8" id="KW-0408">Iron</keyword>
<evidence type="ECO:0000256" key="8">
    <source>
        <dbReference type="PIRNR" id="PIRNR000355"/>
    </source>
</evidence>
<dbReference type="PANTHER" id="PTHR23409">
    <property type="entry name" value="RIBONUCLEOSIDE-DIPHOSPHATE REDUCTASE SMALL CHAIN"/>
    <property type="match status" value="1"/>
</dbReference>
<dbReference type="NCBIfam" id="NF007185">
    <property type="entry name" value="PRK09614.1-4"/>
    <property type="match status" value="1"/>
</dbReference>
<comment type="function">
    <text evidence="8">Provides the precursors necessary for DNA synthesis. Catalyzes the biosynthesis of deoxyribonucleotides from the corresponding ribonucleotides.</text>
</comment>
<evidence type="ECO:0000313" key="9">
    <source>
        <dbReference type="EMBL" id="MFC4652482.1"/>
    </source>
</evidence>
<comment type="catalytic activity">
    <reaction evidence="7 8">
        <text>a 2'-deoxyribonucleoside 5'-diphosphate + [thioredoxin]-disulfide + H2O = a ribonucleoside 5'-diphosphate + [thioredoxin]-dithiol</text>
        <dbReference type="Rhea" id="RHEA:23252"/>
        <dbReference type="Rhea" id="RHEA-COMP:10698"/>
        <dbReference type="Rhea" id="RHEA-COMP:10700"/>
        <dbReference type="ChEBI" id="CHEBI:15377"/>
        <dbReference type="ChEBI" id="CHEBI:29950"/>
        <dbReference type="ChEBI" id="CHEBI:50058"/>
        <dbReference type="ChEBI" id="CHEBI:57930"/>
        <dbReference type="ChEBI" id="CHEBI:73316"/>
        <dbReference type="EC" id="1.17.4.1"/>
    </reaction>
</comment>
<evidence type="ECO:0000256" key="7">
    <source>
        <dbReference type="ARBA" id="ARBA00047754"/>
    </source>
</evidence>
<evidence type="ECO:0000256" key="2">
    <source>
        <dbReference type="ARBA" id="ARBA00011209"/>
    </source>
</evidence>
<reference evidence="10" key="1">
    <citation type="journal article" date="2019" name="Int. J. Syst. Evol. Microbiol.">
        <title>The Global Catalogue of Microorganisms (GCM) 10K type strain sequencing project: providing services to taxonomists for standard genome sequencing and annotation.</title>
        <authorList>
            <consortium name="The Broad Institute Genomics Platform"/>
            <consortium name="The Broad Institute Genome Sequencing Center for Infectious Disease"/>
            <person name="Wu L."/>
            <person name="Ma J."/>
        </authorList>
    </citation>
    <scope>NUCLEOTIDE SEQUENCE [LARGE SCALE GENOMIC DNA]</scope>
    <source>
        <strain evidence="10">CCUG 63287</strain>
    </source>
</reference>
<dbReference type="CDD" id="cd01049">
    <property type="entry name" value="RNRR2"/>
    <property type="match status" value="1"/>
</dbReference>
<evidence type="ECO:0000256" key="6">
    <source>
        <dbReference type="ARBA" id="ARBA00023116"/>
    </source>
</evidence>
<dbReference type="RefSeq" id="WP_213534753.1">
    <property type="nucleotide sequence ID" value="NZ_BOVQ01000004.1"/>
</dbReference>
<keyword evidence="4 8" id="KW-0560">Oxidoreductase</keyword>
<comment type="cofactor">
    <cofactor evidence="8">
        <name>Fe cation</name>
        <dbReference type="ChEBI" id="CHEBI:24875"/>
    </cofactor>
    <text evidence="8">Binds 2 iron ions per subunit.</text>
</comment>
<keyword evidence="6 8" id="KW-0215">Deoxyribonucleotide synthesis</keyword>
<dbReference type="NCBIfam" id="NF007183">
    <property type="entry name" value="PRK09614.1-2"/>
    <property type="match status" value="1"/>
</dbReference>
<evidence type="ECO:0000256" key="5">
    <source>
        <dbReference type="ARBA" id="ARBA00023004"/>
    </source>
</evidence>
<dbReference type="InterPro" id="IPR026494">
    <property type="entry name" value="RNR_NrdF-like"/>
</dbReference>
<dbReference type="PANTHER" id="PTHR23409:SF18">
    <property type="entry name" value="RIBONUCLEOSIDE-DIPHOSPHATE REDUCTASE SUBUNIT M2"/>
    <property type="match status" value="1"/>
</dbReference>
<comment type="subunit">
    <text evidence="2">Tetramer of two alpha and two beta subunits.</text>
</comment>